<dbReference type="EMBL" id="PQFF01000187">
    <property type="protein sequence ID" value="RHZ76243.1"/>
    <property type="molecule type" value="Genomic_DNA"/>
</dbReference>
<accession>A0A397ITH1</accession>
<dbReference type="InterPro" id="IPR012337">
    <property type="entry name" value="RNaseH-like_sf"/>
</dbReference>
<reference evidence="2 3" key="1">
    <citation type="submission" date="2018-08" db="EMBL/GenBank/DDBJ databases">
        <title>Genome and evolution of the arbuscular mycorrhizal fungus Diversispora epigaea (formerly Glomus versiforme) and its bacterial endosymbionts.</title>
        <authorList>
            <person name="Sun X."/>
            <person name="Fei Z."/>
            <person name="Harrison M."/>
        </authorList>
    </citation>
    <scope>NUCLEOTIDE SEQUENCE [LARGE SCALE GENOMIC DNA]</scope>
    <source>
        <strain evidence="2 3">IT104</strain>
    </source>
</reference>
<dbReference type="GO" id="GO:0003676">
    <property type="term" value="F:nucleic acid binding"/>
    <property type="evidence" value="ECO:0007669"/>
    <property type="project" value="InterPro"/>
</dbReference>
<organism evidence="2 3">
    <name type="scientific">Diversispora epigaea</name>
    <dbReference type="NCBI Taxonomy" id="1348612"/>
    <lineage>
        <taxon>Eukaryota</taxon>
        <taxon>Fungi</taxon>
        <taxon>Fungi incertae sedis</taxon>
        <taxon>Mucoromycota</taxon>
        <taxon>Glomeromycotina</taxon>
        <taxon>Glomeromycetes</taxon>
        <taxon>Diversisporales</taxon>
        <taxon>Diversisporaceae</taxon>
        <taxon>Diversispora</taxon>
    </lineage>
</organism>
<dbReference type="InterPro" id="IPR036397">
    <property type="entry name" value="RNaseH_sf"/>
</dbReference>
<dbReference type="Pfam" id="PF00075">
    <property type="entry name" value="RNase_H"/>
    <property type="match status" value="1"/>
</dbReference>
<keyword evidence="3" id="KW-1185">Reference proteome</keyword>
<dbReference type="GO" id="GO:0004523">
    <property type="term" value="F:RNA-DNA hybrid ribonuclease activity"/>
    <property type="evidence" value="ECO:0007669"/>
    <property type="project" value="InterPro"/>
</dbReference>
<dbReference type="InterPro" id="IPR002156">
    <property type="entry name" value="RNaseH_domain"/>
</dbReference>
<feature type="domain" description="RNase H type-1" evidence="1">
    <location>
        <begin position="324"/>
        <end position="448"/>
    </location>
</feature>
<proteinExistence type="predicted"/>
<dbReference type="Proteomes" id="UP000266861">
    <property type="component" value="Unassembled WGS sequence"/>
</dbReference>
<sequence>MHGKNINDRLNKTDILGITTKIKLQQFQNFLWTDKSFLEMEYIKIKNGYNLTASIINLCKKNSNIKWQKTSGGEHSFQIPFGGKILMKTILKSNGYKYERKSLKEKKILYLEQVLDLELKNILEWTHLQIEKDNEKRIMESCFEKITYDHYLNLFFQLHNNYSLSKQKWIAKKETNASQVIIGRLKKGKINGKDNGEGKLMKHFDILTRNMEPTSMLVPCRVPQNLFCGTLVPCEGCEENIGNKIDDCVVRLENKNETEIEIPVAYSKVSTSKTSIGKYKHRIRMSIKNIKKALEIIESSRQESIITENSVYKKLETIRYKLRNRTEVEVYTDGSMKNILDKDHMSLGWVVPDQENNNHLTFRCNLEKFLSSTRAELMAILTALTIMPERSVGKTSFIWNGANNPVILQSIKEIIDELELQIKLHKVKAHEGNHFNEMSDQQVQVTEKIIKEDHTIKINYKNIKNRLFISTWKEIPLELSVKQTLKKINTIRNRFQRILDDKTWKIDWITTFKTLHPSKITNDYTSKEDHTKRSFAMKLFNGELPVMLQRFKHQPHIYNSSKCVLCGRYEETDIHVFDCKKNSHADRTYTPMTEHYRQLIDCLTSKIQKQTKELDKDKIQRELKSLSELWYWRIDTDEMSLPQITLYDLIKGFIPNSLATKVTSILKSREKAKETIIKGMISFKKYLKDYWKERCEKVVTWETENNITNKSKRQKKEKILKKKGGKRKDKMKIILIIVQNQENQMKGSITE</sequence>
<dbReference type="OrthoDB" id="2346451at2759"/>
<protein>
    <recommendedName>
        <fullName evidence="1">RNase H type-1 domain-containing protein</fullName>
    </recommendedName>
</protein>
<name>A0A397ITH1_9GLOM</name>
<gene>
    <name evidence="2" type="ORF">Glove_199g7</name>
</gene>
<dbReference type="Gene3D" id="3.30.420.10">
    <property type="entry name" value="Ribonuclease H-like superfamily/Ribonuclease H"/>
    <property type="match status" value="1"/>
</dbReference>
<evidence type="ECO:0000313" key="3">
    <source>
        <dbReference type="Proteomes" id="UP000266861"/>
    </source>
</evidence>
<evidence type="ECO:0000313" key="2">
    <source>
        <dbReference type="EMBL" id="RHZ76243.1"/>
    </source>
</evidence>
<dbReference type="AlphaFoldDB" id="A0A397ITH1"/>
<dbReference type="SUPFAM" id="SSF53098">
    <property type="entry name" value="Ribonuclease H-like"/>
    <property type="match status" value="1"/>
</dbReference>
<comment type="caution">
    <text evidence="2">The sequence shown here is derived from an EMBL/GenBank/DDBJ whole genome shotgun (WGS) entry which is preliminary data.</text>
</comment>
<dbReference type="PROSITE" id="PS50879">
    <property type="entry name" value="RNASE_H_1"/>
    <property type="match status" value="1"/>
</dbReference>
<evidence type="ECO:0000259" key="1">
    <source>
        <dbReference type="PROSITE" id="PS50879"/>
    </source>
</evidence>